<dbReference type="PANTHER" id="PTHR48103:SF2">
    <property type="entry name" value="MIDASIN"/>
    <property type="match status" value="1"/>
</dbReference>
<dbReference type="OrthoDB" id="422220at2759"/>
<dbReference type="GO" id="GO:0005524">
    <property type="term" value="F:ATP binding"/>
    <property type="evidence" value="ECO:0007669"/>
    <property type="project" value="UniProtKB-KW"/>
</dbReference>
<evidence type="ECO:0000256" key="1">
    <source>
        <dbReference type="ARBA" id="ARBA00022741"/>
    </source>
</evidence>
<dbReference type="GO" id="GO:0005634">
    <property type="term" value="C:nucleus"/>
    <property type="evidence" value="ECO:0007669"/>
    <property type="project" value="TreeGrafter"/>
</dbReference>
<dbReference type="EMBL" id="CAIIXF020000011">
    <property type="protein sequence ID" value="CAH1798612.1"/>
    <property type="molecule type" value="Genomic_DNA"/>
</dbReference>
<evidence type="ECO:0000313" key="3">
    <source>
        <dbReference type="EMBL" id="CAH1798612.1"/>
    </source>
</evidence>
<comment type="caution">
    <text evidence="3">The sequence shown here is derived from an EMBL/GenBank/DDBJ whole genome shotgun (WGS) entry which is preliminary data.</text>
</comment>
<dbReference type="Pfam" id="PF17865">
    <property type="entry name" value="AAA_lid_5"/>
    <property type="match status" value="1"/>
</dbReference>
<evidence type="ECO:0000256" key="2">
    <source>
        <dbReference type="ARBA" id="ARBA00022840"/>
    </source>
</evidence>
<keyword evidence="4" id="KW-1185">Reference proteome</keyword>
<sequence length="115" mass="12877">FSLRTLCRALKQASFNQQGSISRSLYESFCLSFLTQLDRSSHPVVENLICQHIVGKSKIKSMLKHALPQPLEGKYLQFEGYWLSSGHKDPVAPDGYVLTPSVRANLRDLARVVSA</sequence>
<protein>
    <submittedName>
        <fullName evidence="3">Uncharacterized protein</fullName>
    </submittedName>
</protein>
<dbReference type="AlphaFoldDB" id="A0A8J1TD20"/>
<feature type="non-terminal residue" evidence="3">
    <location>
        <position position="115"/>
    </location>
</feature>
<dbReference type="GO" id="GO:0030687">
    <property type="term" value="C:preribosome, large subunit precursor"/>
    <property type="evidence" value="ECO:0007669"/>
    <property type="project" value="TreeGrafter"/>
</dbReference>
<dbReference type="PANTHER" id="PTHR48103">
    <property type="entry name" value="MIDASIN-RELATED"/>
    <property type="match status" value="1"/>
</dbReference>
<proteinExistence type="predicted"/>
<evidence type="ECO:0000313" key="4">
    <source>
        <dbReference type="Proteomes" id="UP000749559"/>
    </source>
</evidence>
<organism evidence="3 4">
    <name type="scientific">Owenia fusiformis</name>
    <name type="common">Polychaete worm</name>
    <dbReference type="NCBI Taxonomy" id="6347"/>
    <lineage>
        <taxon>Eukaryota</taxon>
        <taxon>Metazoa</taxon>
        <taxon>Spiralia</taxon>
        <taxon>Lophotrochozoa</taxon>
        <taxon>Annelida</taxon>
        <taxon>Polychaeta</taxon>
        <taxon>Sedentaria</taxon>
        <taxon>Canalipalpata</taxon>
        <taxon>Sabellida</taxon>
        <taxon>Oweniida</taxon>
        <taxon>Oweniidae</taxon>
        <taxon>Owenia</taxon>
    </lineage>
</organism>
<reference evidence="3" key="1">
    <citation type="submission" date="2022-03" db="EMBL/GenBank/DDBJ databases">
        <authorList>
            <person name="Martin C."/>
        </authorList>
    </citation>
    <scope>NUCLEOTIDE SEQUENCE</scope>
</reference>
<accession>A0A8J1TD20</accession>
<name>A0A8J1TD20_OWEFU</name>
<dbReference type="Proteomes" id="UP000749559">
    <property type="component" value="Unassembled WGS sequence"/>
</dbReference>
<keyword evidence="1" id="KW-0547">Nucleotide-binding</keyword>
<dbReference type="GO" id="GO:0000027">
    <property type="term" value="P:ribosomal large subunit assembly"/>
    <property type="evidence" value="ECO:0007669"/>
    <property type="project" value="TreeGrafter"/>
</dbReference>
<dbReference type="InterPro" id="IPR041190">
    <property type="entry name" value="Midasin_AAA_lid_5"/>
</dbReference>
<keyword evidence="2" id="KW-0067">ATP-binding</keyword>
<dbReference type="GO" id="GO:0000055">
    <property type="term" value="P:ribosomal large subunit export from nucleus"/>
    <property type="evidence" value="ECO:0007669"/>
    <property type="project" value="TreeGrafter"/>
</dbReference>
<gene>
    <name evidence="3" type="ORF">OFUS_LOCUS22739</name>
</gene>
<feature type="non-terminal residue" evidence="3">
    <location>
        <position position="1"/>
    </location>
</feature>